<dbReference type="EMBL" id="SWBM01000005">
    <property type="protein sequence ID" value="TKC15350.1"/>
    <property type="molecule type" value="Genomic_DNA"/>
</dbReference>
<dbReference type="GO" id="GO:0005886">
    <property type="term" value="C:plasma membrane"/>
    <property type="evidence" value="ECO:0007669"/>
    <property type="project" value="UniProtKB-SubCell"/>
</dbReference>
<accession>A0A4V5P263</accession>
<reference evidence="9 10" key="1">
    <citation type="journal article" date="2011" name="J. Microbiol.">
        <title>Bacillus kyonggiensis sp. nov., isolated from soil of a lettuce field.</title>
        <authorList>
            <person name="Dong K."/>
            <person name="Lee S."/>
        </authorList>
    </citation>
    <scope>NUCLEOTIDE SEQUENCE [LARGE SCALE GENOMIC DNA]</scope>
    <source>
        <strain evidence="9 10">NB22</strain>
    </source>
</reference>
<evidence type="ECO:0000259" key="8">
    <source>
        <dbReference type="PROSITE" id="PS50885"/>
    </source>
</evidence>
<comment type="caution">
    <text evidence="9">The sequence shown here is derived from an EMBL/GenBank/DDBJ whole genome shotgun (WGS) entry which is preliminary data.</text>
</comment>
<evidence type="ECO:0000256" key="1">
    <source>
        <dbReference type="ARBA" id="ARBA00004236"/>
    </source>
</evidence>
<gene>
    <name evidence="9" type="ORF">FA727_18155</name>
</gene>
<evidence type="ECO:0000256" key="4">
    <source>
        <dbReference type="ARBA" id="ARBA00023136"/>
    </source>
</evidence>
<dbReference type="CDD" id="cd06225">
    <property type="entry name" value="HAMP"/>
    <property type="match status" value="1"/>
</dbReference>
<keyword evidence="7" id="KW-1133">Transmembrane helix</keyword>
<keyword evidence="7" id="KW-0812">Transmembrane</keyword>
<sequence>MTKKQVSLRKQFLTRTLGIMVIISIISSGVQLYLMKEQVNYELDTQTTLISHSINKGLNGSDLASKSIEHQIDLKMAGYLQYIGDILDESNAEELSDTELIKIKDNLNLAGLSILEKKDNDIVVVKSTDPNEIGFSTRSFGDMVYQQTEKVLMGEDIQIPGLYSDKGLVILPIMQSGTYQDKPVFFKYAYFHKEGTNYILNPYIAADEVYQFTESVGPESIIKDIEQENPFVKDISILDPKVFQNPELESQYWPPVKKIVYGDFQYQTKNDAEILKKMVENPKIQKFVEKIDGKKVYKLFLPQENGQVIHIAFDYEKIIAPLHQQSIILIVTGIIAIVSIFLLIYQLFNRIYINIQKLTSQIDLLKEGDLTAESDVNDGTELTKLSTDLNQMANNLNQLVKEIETEASKTQMLSEGLEEEASQSVEKIYTLSTETTMKAREQLFEITEFLDSVENFLEPHNSNDQVKDILAKMDKMREVANERTSATTNTTITLSDLLQSLYGQSQELSEIASNLMHQMSRLKL</sequence>
<comment type="subcellular location">
    <subcellularLocation>
        <location evidence="1">Cell membrane</location>
    </subcellularLocation>
</comment>
<dbReference type="SUPFAM" id="SSF158472">
    <property type="entry name" value="HAMP domain-like"/>
    <property type="match status" value="1"/>
</dbReference>
<proteinExistence type="inferred from homology"/>
<dbReference type="GO" id="GO:0004888">
    <property type="term" value="F:transmembrane signaling receptor activity"/>
    <property type="evidence" value="ECO:0007669"/>
    <property type="project" value="TreeGrafter"/>
</dbReference>
<dbReference type="PANTHER" id="PTHR43531:SF11">
    <property type="entry name" value="METHYL-ACCEPTING CHEMOTAXIS PROTEIN 3"/>
    <property type="match status" value="1"/>
</dbReference>
<keyword evidence="4 7" id="KW-0472">Membrane</keyword>
<dbReference type="PANTHER" id="PTHR43531">
    <property type="entry name" value="PROTEIN ICFG"/>
    <property type="match status" value="1"/>
</dbReference>
<dbReference type="Gene3D" id="6.10.340.10">
    <property type="match status" value="1"/>
</dbReference>
<keyword evidence="2" id="KW-1003">Cell membrane</keyword>
<dbReference type="InterPro" id="IPR003660">
    <property type="entry name" value="HAMP_dom"/>
</dbReference>
<evidence type="ECO:0000256" key="3">
    <source>
        <dbReference type="ARBA" id="ARBA00022500"/>
    </source>
</evidence>
<evidence type="ECO:0000313" key="10">
    <source>
        <dbReference type="Proteomes" id="UP000307756"/>
    </source>
</evidence>
<evidence type="ECO:0000256" key="6">
    <source>
        <dbReference type="SAM" id="Coils"/>
    </source>
</evidence>
<protein>
    <submittedName>
        <fullName evidence="9">Methyl-accepting chemotaxis protein</fullName>
    </submittedName>
</protein>
<evidence type="ECO:0000313" key="9">
    <source>
        <dbReference type="EMBL" id="TKC15350.1"/>
    </source>
</evidence>
<organism evidence="9 10">
    <name type="scientific">Robertmurraya kyonggiensis</name>
    <dbReference type="NCBI Taxonomy" id="1037680"/>
    <lineage>
        <taxon>Bacteria</taxon>
        <taxon>Bacillati</taxon>
        <taxon>Bacillota</taxon>
        <taxon>Bacilli</taxon>
        <taxon>Bacillales</taxon>
        <taxon>Bacillaceae</taxon>
        <taxon>Robertmurraya</taxon>
    </lineage>
</organism>
<comment type="similarity">
    <text evidence="5">Belongs to the methyl-accepting chemotaxis (MCP) protein family.</text>
</comment>
<evidence type="ECO:0000256" key="2">
    <source>
        <dbReference type="ARBA" id="ARBA00022475"/>
    </source>
</evidence>
<dbReference type="GO" id="GO:0006935">
    <property type="term" value="P:chemotaxis"/>
    <property type="evidence" value="ECO:0007669"/>
    <property type="project" value="UniProtKB-KW"/>
</dbReference>
<feature type="coiled-coil region" evidence="6">
    <location>
        <begin position="382"/>
        <end position="420"/>
    </location>
</feature>
<feature type="transmembrane region" description="Helical" evidence="7">
    <location>
        <begin position="12"/>
        <end position="34"/>
    </location>
</feature>
<dbReference type="Proteomes" id="UP000307756">
    <property type="component" value="Unassembled WGS sequence"/>
</dbReference>
<keyword evidence="6" id="KW-0175">Coiled coil</keyword>
<evidence type="ECO:0000256" key="5">
    <source>
        <dbReference type="ARBA" id="ARBA00029447"/>
    </source>
</evidence>
<evidence type="ECO:0000256" key="7">
    <source>
        <dbReference type="SAM" id="Phobius"/>
    </source>
</evidence>
<dbReference type="GO" id="GO:0007165">
    <property type="term" value="P:signal transduction"/>
    <property type="evidence" value="ECO:0007669"/>
    <property type="project" value="InterPro"/>
</dbReference>
<dbReference type="OrthoDB" id="2801182at2"/>
<keyword evidence="10" id="KW-1185">Reference proteome</keyword>
<dbReference type="RefSeq" id="WP_136832957.1">
    <property type="nucleotide sequence ID" value="NZ_SWBM01000005.1"/>
</dbReference>
<name>A0A4V5P263_9BACI</name>
<feature type="transmembrane region" description="Helical" evidence="7">
    <location>
        <begin position="327"/>
        <end position="348"/>
    </location>
</feature>
<dbReference type="PROSITE" id="PS50885">
    <property type="entry name" value="HAMP"/>
    <property type="match status" value="1"/>
</dbReference>
<dbReference type="AlphaFoldDB" id="A0A4V5P263"/>
<feature type="domain" description="HAMP" evidence="8">
    <location>
        <begin position="355"/>
        <end position="401"/>
    </location>
</feature>
<keyword evidence="3" id="KW-0145">Chemotaxis</keyword>
<dbReference type="InterPro" id="IPR051310">
    <property type="entry name" value="MCP_chemotaxis"/>
</dbReference>